<protein>
    <submittedName>
        <fullName evidence="1">Uncharacterized protein</fullName>
    </submittedName>
</protein>
<sequence>MNVDGVDGTIADRFVKKAKISIGACGNNNNTNKNRNGGRRLDHPLGVKPLGNYFDDAATGVVECRTSGLGRLALLEDSRLLSVLNYCSARDLIRLAACSRATYVYASHDELWRVLVLEEMQGNFKPHSTWKRTYMKTKFGDKASLGNPLRVQGVYSDLLFQSFYCGAALIDNAWLTVENIARRSASTMTVEEFQRDFERRNVPVIITDAMNTWPALDKWTDEYLINVCSDTTLNAGGFPFSIDTYLRYARTLQDDQPLFIFDKDFAAKVPRLATDYTVPAYFREDFFALLGEAHRPDYRWLIIGPKNSGSSFHIDPNATNAWNSVIRGRKKWILFPPGQVPPGIHPSNDGSEVSAPVSLLEWFLTFYKVVHELRAPLKPFEGICRTGETMFVPHGWWHAVLNLEESIAITQNFVSACNLKSVVQFLADKPEQVSGCPVEQRSKLSAMFRDVMLEHAPHVFAKVVSELKAQEDERKHRKTKWATLVSRDEEGKERSSRTFSFGFRLD</sequence>
<accession>A0ACC0WEU3</accession>
<evidence type="ECO:0000313" key="1">
    <source>
        <dbReference type="EMBL" id="KAI9916576.1"/>
    </source>
</evidence>
<proteinExistence type="predicted"/>
<keyword evidence="2" id="KW-1185">Reference proteome</keyword>
<comment type="caution">
    <text evidence="1">The sequence shown here is derived from an EMBL/GenBank/DDBJ whole genome shotgun (WGS) entry which is preliminary data.</text>
</comment>
<dbReference type="EMBL" id="CM047581">
    <property type="protein sequence ID" value="KAI9916576.1"/>
    <property type="molecule type" value="Genomic_DNA"/>
</dbReference>
<dbReference type="Proteomes" id="UP001163321">
    <property type="component" value="Chromosome 2"/>
</dbReference>
<gene>
    <name evidence="1" type="ORF">PsorP6_018057</name>
</gene>
<reference evidence="1 2" key="1">
    <citation type="journal article" date="2022" name="bioRxiv">
        <title>The genome of the oomycete Peronosclerospora sorghi, a cosmopolitan pathogen of maize and sorghum, is inflated with dispersed pseudogenes.</title>
        <authorList>
            <person name="Fletcher K."/>
            <person name="Martin F."/>
            <person name="Isakeit T."/>
            <person name="Cavanaugh K."/>
            <person name="Magill C."/>
            <person name="Michelmore R."/>
        </authorList>
    </citation>
    <scope>NUCLEOTIDE SEQUENCE [LARGE SCALE GENOMIC DNA]</scope>
    <source>
        <strain evidence="1">P6</strain>
    </source>
</reference>
<organism evidence="1 2">
    <name type="scientific">Peronosclerospora sorghi</name>
    <dbReference type="NCBI Taxonomy" id="230839"/>
    <lineage>
        <taxon>Eukaryota</taxon>
        <taxon>Sar</taxon>
        <taxon>Stramenopiles</taxon>
        <taxon>Oomycota</taxon>
        <taxon>Peronosporomycetes</taxon>
        <taxon>Peronosporales</taxon>
        <taxon>Peronosporaceae</taxon>
        <taxon>Peronosclerospora</taxon>
    </lineage>
</organism>
<name>A0ACC0WEU3_9STRA</name>
<evidence type="ECO:0000313" key="2">
    <source>
        <dbReference type="Proteomes" id="UP001163321"/>
    </source>
</evidence>